<dbReference type="Proteomes" id="UP000642993">
    <property type="component" value="Unassembled WGS sequence"/>
</dbReference>
<dbReference type="RefSeq" id="WP_192037607.1">
    <property type="nucleotide sequence ID" value="NZ_JACYWE010000001.1"/>
</dbReference>
<name>A0A927J9F6_9ACTN</name>
<dbReference type="EMBL" id="JACYWE010000001">
    <property type="protein sequence ID" value="MBD8505133.1"/>
    <property type="molecule type" value="Genomic_DNA"/>
</dbReference>
<protein>
    <submittedName>
        <fullName evidence="1">Uncharacterized protein</fullName>
    </submittedName>
</protein>
<accession>A0A927J9F6</accession>
<keyword evidence="2" id="KW-1185">Reference proteome</keyword>
<reference evidence="1" key="1">
    <citation type="submission" date="2020-09" db="EMBL/GenBank/DDBJ databases">
        <title>Hoyosella lacisalsi sp. nov., a halotolerant actinobacterium isolated from soil of Lake Gudzhirganskoe.</title>
        <authorList>
            <person name="Yang Q."/>
            <person name="Guo P.Y."/>
            <person name="Liu S.W."/>
            <person name="Li F.N."/>
            <person name="Sun C.H."/>
        </authorList>
    </citation>
    <scope>NUCLEOTIDE SEQUENCE</scope>
    <source>
        <strain evidence="1">G463</strain>
    </source>
</reference>
<comment type="caution">
    <text evidence="1">The sequence shown here is derived from an EMBL/GenBank/DDBJ whole genome shotgun (WGS) entry which is preliminary data.</text>
</comment>
<evidence type="ECO:0000313" key="1">
    <source>
        <dbReference type="EMBL" id="MBD8505133.1"/>
    </source>
</evidence>
<evidence type="ECO:0000313" key="2">
    <source>
        <dbReference type="Proteomes" id="UP000642993"/>
    </source>
</evidence>
<organism evidence="1 2">
    <name type="scientific">Lolliginicoccus lacisalsi</name>
    <dbReference type="NCBI Taxonomy" id="2742202"/>
    <lineage>
        <taxon>Bacteria</taxon>
        <taxon>Bacillati</taxon>
        <taxon>Actinomycetota</taxon>
        <taxon>Actinomycetes</taxon>
        <taxon>Mycobacteriales</taxon>
        <taxon>Hoyosellaceae</taxon>
        <taxon>Lolliginicoccus</taxon>
    </lineage>
</organism>
<sequence length="46" mass="4786">MAPTSDPLAERLGIDTAPIPELADAAWSRMLQLATCGQDSDPATGM</sequence>
<proteinExistence type="predicted"/>
<gene>
    <name evidence="1" type="ORF">HT102_01335</name>
</gene>
<dbReference type="AlphaFoldDB" id="A0A927J9F6"/>